<feature type="chain" id="PRO_5014844021" evidence="1">
    <location>
        <begin position="20"/>
        <end position="124"/>
    </location>
</feature>
<sequence>MSVCVVRVFSALFFSSASASLQARRIPWSEFIALPWPWVCDEQRPLHYPLRKERMRRPVMVLGLTIFVSKTGYHLSGWTTVDVTHRCRLQTHSNVRSNNGEGLKNWIKSNNVTTNVSRAIVVEV</sequence>
<organism evidence="2">
    <name type="scientific">Anopheles marajoara</name>
    <dbReference type="NCBI Taxonomy" id="58244"/>
    <lineage>
        <taxon>Eukaryota</taxon>
        <taxon>Metazoa</taxon>
        <taxon>Ecdysozoa</taxon>
        <taxon>Arthropoda</taxon>
        <taxon>Hexapoda</taxon>
        <taxon>Insecta</taxon>
        <taxon>Pterygota</taxon>
        <taxon>Neoptera</taxon>
        <taxon>Endopterygota</taxon>
        <taxon>Diptera</taxon>
        <taxon>Nematocera</taxon>
        <taxon>Culicoidea</taxon>
        <taxon>Culicidae</taxon>
        <taxon>Anophelinae</taxon>
        <taxon>Anopheles</taxon>
    </lineage>
</organism>
<reference evidence="2" key="1">
    <citation type="submission" date="2018-01" db="EMBL/GenBank/DDBJ databases">
        <title>An insight into the sialome of Amazonian anophelines.</title>
        <authorList>
            <person name="Ribeiro J.M."/>
            <person name="Scarpassa V."/>
            <person name="Calvo E."/>
        </authorList>
    </citation>
    <scope>NUCLEOTIDE SEQUENCE</scope>
    <source>
        <tissue evidence="2">Salivary glands</tissue>
    </source>
</reference>
<accession>A0A2M4C737</accession>
<evidence type="ECO:0000313" key="2">
    <source>
        <dbReference type="EMBL" id="MBW61137.1"/>
    </source>
</evidence>
<dbReference type="EMBL" id="GGFJ01011996">
    <property type="protein sequence ID" value="MBW61137.1"/>
    <property type="molecule type" value="Transcribed_RNA"/>
</dbReference>
<proteinExistence type="predicted"/>
<feature type="signal peptide" evidence="1">
    <location>
        <begin position="1"/>
        <end position="19"/>
    </location>
</feature>
<protein>
    <submittedName>
        <fullName evidence="2">Putative secreted protein</fullName>
    </submittedName>
</protein>
<name>A0A2M4C737_9DIPT</name>
<evidence type="ECO:0000256" key="1">
    <source>
        <dbReference type="SAM" id="SignalP"/>
    </source>
</evidence>
<keyword evidence="1" id="KW-0732">Signal</keyword>
<dbReference type="AlphaFoldDB" id="A0A2M4C737"/>